<evidence type="ECO:0000313" key="2">
    <source>
        <dbReference type="Proteomes" id="UP001057402"/>
    </source>
</evidence>
<reference evidence="2" key="1">
    <citation type="journal article" date="2023" name="Front. Plant Sci.">
        <title>Chromosomal-level genome assembly of Melastoma candidum provides insights into trichome evolution.</title>
        <authorList>
            <person name="Zhong Y."/>
            <person name="Wu W."/>
            <person name="Sun C."/>
            <person name="Zou P."/>
            <person name="Liu Y."/>
            <person name="Dai S."/>
            <person name="Zhou R."/>
        </authorList>
    </citation>
    <scope>NUCLEOTIDE SEQUENCE [LARGE SCALE GENOMIC DNA]</scope>
</reference>
<sequence length="159" mass="18363">MICQFNPCQTFRKERVGGDSSGVYYWYEDGPLIGHRLYRERRKVEVKRAKVKGSNVIPMATYLWETVATNLDEFQNVTEKLIESKKRVEASVGKKMKIDMLPDIEKVHKRKERLVKKQHGDALLLDNFITVDGLAPGRSLRDRKPVTCTFGANLLHQML</sequence>
<dbReference type="Proteomes" id="UP001057402">
    <property type="component" value="Chromosome 8"/>
</dbReference>
<accession>A0ACB9MZQ8</accession>
<name>A0ACB9MZQ8_9MYRT</name>
<protein>
    <submittedName>
        <fullName evidence="1">Uncharacterized protein</fullName>
    </submittedName>
</protein>
<keyword evidence="2" id="KW-1185">Reference proteome</keyword>
<comment type="caution">
    <text evidence="1">The sequence shown here is derived from an EMBL/GenBank/DDBJ whole genome shotgun (WGS) entry which is preliminary data.</text>
</comment>
<organism evidence="1 2">
    <name type="scientific">Melastoma candidum</name>
    <dbReference type="NCBI Taxonomy" id="119954"/>
    <lineage>
        <taxon>Eukaryota</taxon>
        <taxon>Viridiplantae</taxon>
        <taxon>Streptophyta</taxon>
        <taxon>Embryophyta</taxon>
        <taxon>Tracheophyta</taxon>
        <taxon>Spermatophyta</taxon>
        <taxon>Magnoliopsida</taxon>
        <taxon>eudicotyledons</taxon>
        <taxon>Gunneridae</taxon>
        <taxon>Pentapetalae</taxon>
        <taxon>rosids</taxon>
        <taxon>malvids</taxon>
        <taxon>Myrtales</taxon>
        <taxon>Melastomataceae</taxon>
        <taxon>Melastomatoideae</taxon>
        <taxon>Melastomateae</taxon>
        <taxon>Melastoma</taxon>
    </lineage>
</organism>
<evidence type="ECO:0000313" key="1">
    <source>
        <dbReference type="EMBL" id="KAI4329588.1"/>
    </source>
</evidence>
<gene>
    <name evidence="1" type="ORF">MLD38_027958</name>
</gene>
<proteinExistence type="predicted"/>
<dbReference type="EMBL" id="CM042887">
    <property type="protein sequence ID" value="KAI4329588.1"/>
    <property type="molecule type" value="Genomic_DNA"/>
</dbReference>